<feature type="compositionally biased region" description="Polar residues" evidence="1">
    <location>
        <begin position="1"/>
        <end position="19"/>
    </location>
</feature>
<dbReference type="AlphaFoldDB" id="A0A0C3CI14"/>
<organism evidence="2 3">
    <name type="scientific">Hebeloma cylindrosporum</name>
    <dbReference type="NCBI Taxonomy" id="76867"/>
    <lineage>
        <taxon>Eukaryota</taxon>
        <taxon>Fungi</taxon>
        <taxon>Dikarya</taxon>
        <taxon>Basidiomycota</taxon>
        <taxon>Agaricomycotina</taxon>
        <taxon>Agaricomycetes</taxon>
        <taxon>Agaricomycetidae</taxon>
        <taxon>Agaricales</taxon>
        <taxon>Agaricineae</taxon>
        <taxon>Hymenogastraceae</taxon>
        <taxon>Hebeloma</taxon>
    </lineage>
</organism>
<protein>
    <submittedName>
        <fullName evidence="2">Uncharacterized protein</fullName>
    </submittedName>
</protein>
<keyword evidence="3" id="KW-1185">Reference proteome</keyword>
<proteinExistence type="predicted"/>
<gene>
    <name evidence="2" type="ORF">M413DRAFT_444055</name>
</gene>
<dbReference type="HOGENOM" id="CLU_3106628_0_0_1"/>
<reference evidence="3" key="2">
    <citation type="submission" date="2015-01" db="EMBL/GenBank/DDBJ databases">
        <title>Evolutionary Origins and Diversification of the Mycorrhizal Mutualists.</title>
        <authorList>
            <consortium name="DOE Joint Genome Institute"/>
            <consortium name="Mycorrhizal Genomics Consortium"/>
            <person name="Kohler A."/>
            <person name="Kuo A."/>
            <person name="Nagy L.G."/>
            <person name="Floudas D."/>
            <person name="Copeland A."/>
            <person name="Barry K.W."/>
            <person name="Cichocki N."/>
            <person name="Veneault-Fourrey C."/>
            <person name="LaButti K."/>
            <person name="Lindquist E.A."/>
            <person name="Lipzen A."/>
            <person name="Lundell T."/>
            <person name="Morin E."/>
            <person name="Murat C."/>
            <person name="Riley R."/>
            <person name="Ohm R."/>
            <person name="Sun H."/>
            <person name="Tunlid A."/>
            <person name="Henrissat B."/>
            <person name="Grigoriev I.V."/>
            <person name="Hibbett D.S."/>
            <person name="Martin F."/>
        </authorList>
    </citation>
    <scope>NUCLEOTIDE SEQUENCE [LARGE SCALE GENOMIC DNA]</scope>
    <source>
        <strain evidence="3">h7</strain>
    </source>
</reference>
<name>A0A0C3CI14_HEBCY</name>
<dbReference type="EMBL" id="KN831776">
    <property type="protein sequence ID" value="KIM43246.1"/>
    <property type="molecule type" value="Genomic_DNA"/>
</dbReference>
<accession>A0A0C3CI14</accession>
<sequence length="51" mass="5687">MTSSSPDPRIASTQGSRPRTPQLLIVEEHCRQILYSGLGYGFQQISVNHET</sequence>
<reference evidence="2 3" key="1">
    <citation type="submission" date="2014-04" db="EMBL/GenBank/DDBJ databases">
        <authorList>
            <consortium name="DOE Joint Genome Institute"/>
            <person name="Kuo A."/>
            <person name="Gay G."/>
            <person name="Dore J."/>
            <person name="Kohler A."/>
            <person name="Nagy L.G."/>
            <person name="Floudas D."/>
            <person name="Copeland A."/>
            <person name="Barry K.W."/>
            <person name="Cichocki N."/>
            <person name="Veneault-Fourrey C."/>
            <person name="LaButti K."/>
            <person name="Lindquist E.A."/>
            <person name="Lipzen A."/>
            <person name="Lundell T."/>
            <person name="Morin E."/>
            <person name="Murat C."/>
            <person name="Sun H."/>
            <person name="Tunlid A."/>
            <person name="Henrissat B."/>
            <person name="Grigoriev I.V."/>
            <person name="Hibbett D.S."/>
            <person name="Martin F."/>
            <person name="Nordberg H.P."/>
            <person name="Cantor M.N."/>
            <person name="Hua S.X."/>
        </authorList>
    </citation>
    <scope>NUCLEOTIDE SEQUENCE [LARGE SCALE GENOMIC DNA]</scope>
    <source>
        <strain evidence="3">h7</strain>
    </source>
</reference>
<dbReference type="Proteomes" id="UP000053424">
    <property type="component" value="Unassembled WGS sequence"/>
</dbReference>
<feature type="region of interest" description="Disordered" evidence="1">
    <location>
        <begin position="1"/>
        <end position="21"/>
    </location>
</feature>
<evidence type="ECO:0000313" key="2">
    <source>
        <dbReference type="EMBL" id="KIM43246.1"/>
    </source>
</evidence>
<evidence type="ECO:0000313" key="3">
    <source>
        <dbReference type="Proteomes" id="UP000053424"/>
    </source>
</evidence>
<evidence type="ECO:0000256" key="1">
    <source>
        <dbReference type="SAM" id="MobiDB-lite"/>
    </source>
</evidence>